<organism evidence="1 2">
    <name type="scientific">Rhynocoris fuscipes</name>
    <dbReference type="NCBI Taxonomy" id="488301"/>
    <lineage>
        <taxon>Eukaryota</taxon>
        <taxon>Metazoa</taxon>
        <taxon>Ecdysozoa</taxon>
        <taxon>Arthropoda</taxon>
        <taxon>Hexapoda</taxon>
        <taxon>Insecta</taxon>
        <taxon>Pterygota</taxon>
        <taxon>Neoptera</taxon>
        <taxon>Paraneoptera</taxon>
        <taxon>Hemiptera</taxon>
        <taxon>Heteroptera</taxon>
        <taxon>Panheteroptera</taxon>
        <taxon>Cimicomorpha</taxon>
        <taxon>Reduviidae</taxon>
        <taxon>Harpactorinae</taxon>
        <taxon>Harpactorini</taxon>
        <taxon>Rhynocoris</taxon>
    </lineage>
</organism>
<sequence>MLFLEIFSGKMTSSINPYFSLFHSVLRTLTEYLKCKKKVIKLNKYYSSIH</sequence>
<dbReference type="AlphaFoldDB" id="A0AAW1DCL4"/>
<gene>
    <name evidence="1" type="ORF">O3M35_007312</name>
</gene>
<evidence type="ECO:0000313" key="2">
    <source>
        <dbReference type="Proteomes" id="UP001461498"/>
    </source>
</evidence>
<dbReference type="EMBL" id="JAPXFL010000004">
    <property type="protein sequence ID" value="KAK9507460.1"/>
    <property type="molecule type" value="Genomic_DNA"/>
</dbReference>
<keyword evidence="2" id="KW-1185">Reference proteome</keyword>
<accession>A0AAW1DCL4</accession>
<dbReference type="Proteomes" id="UP001461498">
    <property type="component" value="Unassembled WGS sequence"/>
</dbReference>
<comment type="caution">
    <text evidence="1">The sequence shown here is derived from an EMBL/GenBank/DDBJ whole genome shotgun (WGS) entry which is preliminary data.</text>
</comment>
<proteinExistence type="predicted"/>
<name>A0AAW1DCL4_9HEMI</name>
<reference evidence="1 2" key="1">
    <citation type="submission" date="2022-12" db="EMBL/GenBank/DDBJ databases">
        <title>Chromosome-level genome assembly of true bugs.</title>
        <authorList>
            <person name="Ma L."/>
            <person name="Li H."/>
        </authorList>
    </citation>
    <scope>NUCLEOTIDE SEQUENCE [LARGE SCALE GENOMIC DNA]</scope>
    <source>
        <strain evidence="1">Lab_2022b</strain>
    </source>
</reference>
<protein>
    <submittedName>
        <fullName evidence="1">Uncharacterized protein</fullName>
    </submittedName>
</protein>
<evidence type="ECO:0000313" key="1">
    <source>
        <dbReference type="EMBL" id="KAK9507460.1"/>
    </source>
</evidence>